<dbReference type="PANTHER" id="PTHR24030">
    <property type="entry name" value="PROTEIN CMSS1"/>
    <property type="match status" value="1"/>
</dbReference>
<sequence>MSESGASDGGIPLIEPLSPSPSPSSTSTKRKRDTQAQPAESKRAAKRQRTKKPKDIDDDELNTAAGVNTAVAHMDSRLLADHVAQRTKRFEPELSLVELEDRYIPERAILDTSSWKRQRDLENLPDFLEHSAGSKKKASKLNKAAEEKGSPHTIVVAGAGLRAADLTRALRKFQTKDAMVAKLFAKHIKLHEATEFCKNTRQVFRVPQRSSQLTNTPCRRMSIGIGTPQRLIDLLNNGSLSTAHLERIVIDASHIDRKKRGVLDMKDTQVPLVQLLTRDVLKGRYGASEKKIDLVFY</sequence>
<comment type="caution">
    <text evidence="2">The sequence shown here is derived from an EMBL/GenBank/DDBJ whole genome shotgun (WGS) entry which is preliminary data.</text>
</comment>
<organism evidence="2 3">
    <name type="scientific">Cryomyces antarcticus</name>
    <dbReference type="NCBI Taxonomy" id="329879"/>
    <lineage>
        <taxon>Eukaryota</taxon>
        <taxon>Fungi</taxon>
        <taxon>Dikarya</taxon>
        <taxon>Ascomycota</taxon>
        <taxon>Pezizomycotina</taxon>
        <taxon>Dothideomycetes</taxon>
        <taxon>Dothideomycetes incertae sedis</taxon>
        <taxon>Cryomyces</taxon>
    </lineage>
</organism>
<evidence type="ECO:0000313" key="2">
    <source>
        <dbReference type="EMBL" id="KAK5293097.1"/>
    </source>
</evidence>
<reference evidence="2 3" key="1">
    <citation type="submission" date="2023-08" db="EMBL/GenBank/DDBJ databases">
        <title>Black Yeasts Isolated from many extreme environments.</title>
        <authorList>
            <person name="Coleine C."/>
            <person name="Stajich J.E."/>
            <person name="Selbmann L."/>
        </authorList>
    </citation>
    <scope>NUCLEOTIDE SEQUENCE [LARGE SCALE GENOMIC DNA]</scope>
    <source>
        <strain evidence="2 3">CCFEE 536</strain>
    </source>
</reference>
<evidence type="ECO:0000313" key="3">
    <source>
        <dbReference type="Proteomes" id="UP001357485"/>
    </source>
</evidence>
<gene>
    <name evidence="2" type="primary">cms1</name>
    <name evidence="2" type="ORF">LTR16_001756</name>
</gene>
<keyword evidence="3" id="KW-1185">Reference proteome</keyword>
<dbReference type="InterPro" id="IPR032704">
    <property type="entry name" value="Cms1"/>
</dbReference>
<dbReference type="InterPro" id="IPR027417">
    <property type="entry name" value="P-loop_NTPase"/>
</dbReference>
<dbReference type="Proteomes" id="UP001357485">
    <property type="component" value="Unassembled WGS sequence"/>
</dbReference>
<evidence type="ECO:0000256" key="1">
    <source>
        <dbReference type="SAM" id="MobiDB-lite"/>
    </source>
</evidence>
<feature type="region of interest" description="Disordered" evidence="1">
    <location>
        <begin position="1"/>
        <end position="62"/>
    </location>
</feature>
<protein>
    <submittedName>
        <fullName evidence="2">Protein cms1</fullName>
    </submittedName>
</protein>
<dbReference type="Gene3D" id="3.40.50.300">
    <property type="entry name" value="P-loop containing nucleotide triphosphate hydrolases"/>
    <property type="match status" value="1"/>
</dbReference>
<proteinExistence type="predicted"/>
<dbReference type="PANTHER" id="PTHR24030:SF0">
    <property type="entry name" value="PROTEIN CMSS1"/>
    <property type="match status" value="1"/>
</dbReference>
<dbReference type="Pfam" id="PF14617">
    <property type="entry name" value="CMS1"/>
    <property type="match status" value="1"/>
</dbReference>
<accession>A0ABR0M8A7</accession>
<dbReference type="EMBL" id="JAVRRA010000108">
    <property type="protein sequence ID" value="KAK5293097.1"/>
    <property type="molecule type" value="Genomic_DNA"/>
</dbReference>
<name>A0ABR0M8A7_9PEZI</name>